<dbReference type="Proteomes" id="UP001623348">
    <property type="component" value="Unassembled WGS sequence"/>
</dbReference>
<organism evidence="1 2">
    <name type="scientific">Grus japonensis</name>
    <name type="common">Japanese crane</name>
    <name type="synonym">Red-crowned crane</name>
    <dbReference type="NCBI Taxonomy" id="30415"/>
    <lineage>
        <taxon>Eukaryota</taxon>
        <taxon>Metazoa</taxon>
        <taxon>Chordata</taxon>
        <taxon>Craniata</taxon>
        <taxon>Vertebrata</taxon>
        <taxon>Euteleostomi</taxon>
        <taxon>Archelosauria</taxon>
        <taxon>Archosauria</taxon>
        <taxon>Dinosauria</taxon>
        <taxon>Saurischia</taxon>
        <taxon>Theropoda</taxon>
        <taxon>Coelurosauria</taxon>
        <taxon>Aves</taxon>
        <taxon>Neognathae</taxon>
        <taxon>Neoaves</taxon>
        <taxon>Gruiformes</taxon>
        <taxon>Gruidae</taxon>
        <taxon>Grus</taxon>
    </lineage>
</organism>
<accession>A0ABC9W7L3</accession>
<reference evidence="1 2" key="1">
    <citation type="submission" date="2024-06" db="EMBL/GenBank/DDBJ databases">
        <title>The draft genome of Grus japonensis, version 3.</title>
        <authorList>
            <person name="Nabeshima K."/>
            <person name="Suzuki S."/>
            <person name="Onuma M."/>
        </authorList>
    </citation>
    <scope>NUCLEOTIDE SEQUENCE [LARGE SCALE GENOMIC DNA]</scope>
    <source>
        <strain evidence="1 2">451A</strain>
    </source>
</reference>
<name>A0ABC9W7L3_GRUJA</name>
<protein>
    <submittedName>
        <fullName evidence="1">Zinc finger protein 462-like</fullName>
    </submittedName>
</protein>
<gene>
    <name evidence="1" type="ORF">GRJ2_000618700</name>
</gene>
<sequence length="74" mass="7648">MPASSKTDPPLAKAKPISASVITYLRRKKTKALPPWLIGLALASGGSVLELDDILALSDTGEASGSFSQKPVAL</sequence>
<keyword evidence="2" id="KW-1185">Reference proteome</keyword>
<comment type="caution">
    <text evidence="1">The sequence shown here is derived from an EMBL/GenBank/DDBJ whole genome shotgun (WGS) entry which is preliminary data.</text>
</comment>
<evidence type="ECO:0000313" key="2">
    <source>
        <dbReference type="Proteomes" id="UP001623348"/>
    </source>
</evidence>
<evidence type="ECO:0000313" key="1">
    <source>
        <dbReference type="EMBL" id="GAB0181534.1"/>
    </source>
</evidence>
<dbReference type="AlphaFoldDB" id="A0ABC9W7L3"/>
<dbReference type="EMBL" id="BAAFJT010000002">
    <property type="protein sequence ID" value="GAB0181534.1"/>
    <property type="molecule type" value="Genomic_DNA"/>
</dbReference>
<proteinExistence type="predicted"/>